<feature type="region of interest" description="Disordered" evidence="1">
    <location>
        <begin position="1"/>
        <end position="35"/>
    </location>
</feature>
<keyword evidence="2" id="KW-0812">Transmembrane</keyword>
<accession>A0ABT2EDW8</accession>
<sequence>MTNIDNERDERDASTSQSSSITSPSRGESGETSLKAMTPPLWSHPDLVAGVLIIVASALLLTRTSSMPFMTALLPVTMLGALIVLAALMVLRALVGGKGNRKLAPRFPVFSDAKAFWCIILAISLYMAGVATIGFYTSTAIMLPVVAWLFGYRDLKRLLLADIIFTGGLAVVFVVLMGQELPAEFFVR</sequence>
<proteinExistence type="predicted"/>
<feature type="domain" description="DUF1468" evidence="3">
    <location>
        <begin position="48"/>
        <end position="182"/>
    </location>
</feature>
<dbReference type="RefSeq" id="WP_259036277.1">
    <property type="nucleotide sequence ID" value="NZ_JAJISC010000004.1"/>
</dbReference>
<evidence type="ECO:0000313" key="5">
    <source>
        <dbReference type="Proteomes" id="UP001165542"/>
    </source>
</evidence>
<evidence type="ECO:0000313" key="4">
    <source>
        <dbReference type="EMBL" id="MCS2609779.1"/>
    </source>
</evidence>
<feature type="compositionally biased region" description="Basic and acidic residues" evidence="1">
    <location>
        <begin position="1"/>
        <end position="13"/>
    </location>
</feature>
<organism evidence="4 5">
    <name type="scientific">Halomonas dongshanensis</name>
    <dbReference type="NCBI Taxonomy" id="2890835"/>
    <lineage>
        <taxon>Bacteria</taxon>
        <taxon>Pseudomonadati</taxon>
        <taxon>Pseudomonadota</taxon>
        <taxon>Gammaproteobacteria</taxon>
        <taxon>Oceanospirillales</taxon>
        <taxon>Halomonadaceae</taxon>
        <taxon>Halomonas</taxon>
    </lineage>
</organism>
<comment type="caution">
    <text evidence="4">The sequence shown here is derived from an EMBL/GenBank/DDBJ whole genome shotgun (WGS) entry which is preliminary data.</text>
</comment>
<dbReference type="Proteomes" id="UP001165542">
    <property type="component" value="Unassembled WGS sequence"/>
</dbReference>
<feature type="compositionally biased region" description="Low complexity" evidence="1">
    <location>
        <begin position="14"/>
        <end position="25"/>
    </location>
</feature>
<keyword evidence="2" id="KW-0472">Membrane</keyword>
<protein>
    <submittedName>
        <fullName evidence="4">Tripartite tricarboxylate transporter TctB family protein</fullName>
    </submittedName>
</protein>
<gene>
    <name evidence="4" type="ORF">LLY24_10670</name>
</gene>
<feature type="transmembrane region" description="Helical" evidence="2">
    <location>
        <begin position="158"/>
        <end position="178"/>
    </location>
</feature>
<evidence type="ECO:0000259" key="3">
    <source>
        <dbReference type="Pfam" id="PF07331"/>
    </source>
</evidence>
<keyword evidence="2" id="KW-1133">Transmembrane helix</keyword>
<evidence type="ECO:0000256" key="1">
    <source>
        <dbReference type="SAM" id="MobiDB-lite"/>
    </source>
</evidence>
<feature type="transmembrane region" description="Helical" evidence="2">
    <location>
        <begin position="107"/>
        <end position="127"/>
    </location>
</feature>
<reference evidence="4" key="1">
    <citation type="submission" date="2021-11" db="EMBL/GenBank/DDBJ databases">
        <title>Halomonas sp., isolated from a coastal aquaculture zone in Dongshan Bay.</title>
        <authorList>
            <person name="Lin W."/>
        </authorList>
    </citation>
    <scope>NUCLEOTIDE SEQUENCE</scope>
    <source>
        <strain evidence="4">Yzlin-01</strain>
    </source>
</reference>
<name>A0ABT2EDW8_9GAMM</name>
<keyword evidence="5" id="KW-1185">Reference proteome</keyword>
<dbReference type="EMBL" id="JAJISC010000004">
    <property type="protein sequence ID" value="MCS2609779.1"/>
    <property type="molecule type" value="Genomic_DNA"/>
</dbReference>
<dbReference type="Pfam" id="PF07331">
    <property type="entry name" value="TctB"/>
    <property type="match status" value="1"/>
</dbReference>
<feature type="transmembrane region" description="Helical" evidence="2">
    <location>
        <begin position="47"/>
        <end position="66"/>
    </location>
</feature>
<evidence type="ECO:0000256" key="2">
    <source>
        <dbReference type="SAM" id="Phobius"/>
    </source>
</evidence>
<feature type="transmembrane region" description="Helical" evidence="2">
    <location>
        <begin position="72"/>
        <end position="95"/>
    </location>
</feature>
<dbReference type="InterPro" id="IPR009936">
    <property type="entry name" value="DUF1468"/>
</dbReference>